<dbReference type="GO" id="GO:0043709">
    <property type="term" value="P:cell adhesion involved in single-species biofilm formation"/>
    <property type="evidence" value="ECO:0007669"/>
    <property type="project" value="TreeGrafter"/>
</dbReference>
<proteinExistence type="predicted"/>
<accession>A0A2S0VLD4</accession>
<dbReference type="InterPro" id="IPR050469">
    <property type="entry name" value="Diguanylate_Cyclase"/>
</dbReference>
<dbReference type="Proteomes" id="UP000244441">
    <property type="component" value="Chromosome"/>
</dbReference>
<dbReference type="Pfam" id="PF00990">
    <property type="entry name" value="GGDEF"/>
    <property type="match status" value="1"/>
</dbReference>
<dbReference type="CDD" id="cd01949">
    <property type="entry name" value="GGDEF"/>
    <property type="match status" value="1"/>
</dbReference>
<dbReference type="InterPro" id="IPR000160">
    <property type="entry name" value="GGDEF_dom"/>
</dbReference>
<dbReference type="EC" id="2.7.7.65" evidence="2"/>
<dbReference type="SMART" id="SM00267">
    <property type="entry name" value="GGDEF"/>
    <property type="match status" value="1"/>
</dbReference>
<reference evidence="5 6" key="1">
    <citation type="submission" date="2018-01" db="EMBL/GenBank/DDBJ databases">
        <title>Genome sequence of a Cantenovulum-like bacteria.</title>
        <authorList>
            <person name="Tan W.R."/>
            <person name="Lau N.-S."/>
            <person name="Go F."/>
            <person name="Amirul A.-A.A."/>
        </authorList>
    </citation>
    <scope>NUCLEOTIDE SEQUENCE [LARGE SCALE GENOMIC DNA]</scope>
    <source>
        <strain evidence="5 6">CCB-QB4</strain>
    </source>
</reference>
<organism evidence="5 6">
    <name type="scientific">Saccharobesus litoralis</name>
    <dbReference type="NCBI Taxonomy" id="2172099"/>
    <lineage>
        <taxon>Bacteria</taxon>
        <taxon>Pseudomonadati</taxon>
        <taxon>Pseudomonadota</taxon>
        <taxon>Gammaproteobacteria</taxon>
        <taxon>Alteromonadales</taxon>
        <taxon>Alteromonadaceae</taxon>
        <taxon>Saccharobesus</taxon>
    </lineage>
</organism>
<dbReference type="EMBL" id="CP026604">
    <property type="protein sequence ID" value="AWB65011.1"/>
    <property type="molecule type" value="Genomic_DNA"/>
</dbReference>
<dbReference type="Gene3D" id="3.30.70.270">
    <property type="match status" value="1"/>
</dbReference>
<dbReference type="InterPro" id="IPR043128">
    <property type="entry name" value="Rev_trsase/Diguanyl_cyclase"/>
</dbReference>
<dbReference type="GO" id="GO:0052621">
    <property type="term" value="F:diguanylate cyclase activity"/>
    <property type="evidence" value="ECO:0007669"/>
    <property type="project" value="UniProtKB-EC"/>
</dbReference>
<evidence type="ECO:0000313" key="6">
    <source>
        <dbReference type="Proteomes" id="UP000244441"/>
    </source>
</evidence>
<dbReference type="SUPFAM" id="SSF55073">
    <property type="entry name" value="Nucleotide cyclase"/>
    <property type="match status" value="1"/>
</dbReference>
<dbReference type="NCBIfam" id="TIGR00254">
    <property type="entry name" value="GGDEF"/>
    <property type="match status" value="1"/>
</dbReference>
<dbReference type="KEGG" id="cate:C2869_00500"/>
<dbReference type="RefSeq" id="WP_108601090.1">
    <property type="nucleotide sequence ID" value="NZ_CP026604.1"/>
</dbReference>
<dbReference type="OrthoDB" id="9812260at2"/>
<evidence type="ECO:0000256" key="3">
    <source>
        <dbReference type="SAM" id="Coils"/>
    </source>
</evidence>
<comment type="cofactor">
    <cofactor evidence="1">
        <name>Mg(2+)</name>
        <dbReference type="ChEBI" id="CHEBI:18420"/>
    </cofactor>
</comment>
<dbReference type="PROSITE" id="PS50887">
    <property type="entry name" value="GGDEF"/>
    <property type="match status" value="1"/>
</dbReference>
<dbReference type="PANTHER" id="PTHR45138">
    <property type="entry name" value="REGULATORY COMPONENTS OF SENSORY TRANSDUCTION SYSTEM"/>
    <property type="match status" value="1"/>
</dbReference>
<dbReference type="PANTHER" id="PTHR45138:SF2">
    <property type="entry name" value="DIGUANYLATE CYCLASE VDCA"/>
    <property type="match status" value="1"/>
</dbReference>
<sequence>MAIKRRESVSEANDLMTKAIALLRNWEVPTDPINFAVAYEVAKGTNKGLMEKYELFMFSGRKVDNYCLEQWQLEFLQSQQLNQAGLISSLDKVLTDVQNHVRTSGGSVDNFLTDIDSSMSQLSGIKNADDIKTPLKSILTATQTLKSEHDQLKDQLAVSQSESQALKSELDKLQREATTDTLTSLLNRRGLEQYLQSVGSKTMKAMVLDIDHFKRFNDTFGHLIGDVVIAKVADQLNKALPDDAKAIRYGGEEFVVVSPEQNLDAMKALAERIRLKVSSMKLINGKTKERLPTITVSLGVAEQSKDETFEALISRADEALYKAKENGRNQVQLAI</sequence>
<dbReference type="InterPro" id="IPR029787">
    <property type="entry name" value="Nucleotide_cyclase"/>
</dbReference>
<dbReference type="FunFam" id="3.30.70.270:FF:000001">
    <property type="entry name" value="Diguanylate cyclase domain protein"/>
    <property type="match status" value="1"/>
</dbReference>
<feature type="coiled-coil region" evidence="3">
    <location>
        <begin position="142"/>
        <end position="176"/>
    </location>
</feature>
<dbReference type="GO" id="GO:1902201">
    <property type="term" value="P:negative regulation of bacterial-type flagellum-dependent cell motility"/>
    <property type="evidence" value="ECO:0007669"/>
    <property type="project" value="TreeGrafter"/>
</dbReference>
<dbReference type="GO" id="GO:0005886">
    <property type="term" value="C:plasma membrane"/>
    <property type="evidence" value="ECO:0007669"/>
    <property type="project" value="TreeGrafter"/>
</dbReference>
<protein>
    <recommendedName>
        <fullName evidence="2">diguanylate cyclase</fullName>
        <ecNumber evidence="2">2.7.7.65</ecNumber>
    </recommendedName>
</protein>
<dbReference type="AlphaFoldDB" id="A0A2S0VLD4"/>
<feature type="domain" description="GGDEF" evidence="4">
    <location>
        <begin position="201"/>
        <end position="335"/>
    </location>
</feature>
<gene>
    <name evidence="5" type="ORF">C2869_00500</name>
</gene>
<evidence type="ECO:0000256" key="2">
    <source>
        <dbReference type="ARBA" id="ARBA00012528"/>
    </source>
</evidence>
<keyword evidence="3" id="KW-0175">Coiled coil</keyword>
<name>A0A2S0VLD4_9ALTE</name>
<evidence type="ECO:0000313" key="5">
    <source>
        <dbReference type="EMBL" id="AWB65011.1"/>
    </source>
</evidence>
<evidence type="ECO:0000256" key="1">
    <source>
        <dbReference type="ARBA" id="ARBA00001946"/>
    </source>
</evidence>
<evidence type="ECO:0000259" key="4">
    <source>
        <dbReference type="PROSITE" id="PS50887"/>
    </source>
</evidence>
<keyword evidence="6" id="KW-1185">Reference proteome</keyword>